<evidence type="ECO:0000259" key="3">
    <source>
        <dbReference type="PROSITE" id="PS50106"/>
    </source>
</evidence>
<comment type="caution">
    <text evidence="4">The sequence shown here is derived from an EMBL/GenBank/DDBJ whole genome shotgun (WGS) entry which is preliminary data.</text>
</comment>
<keyword evidence="2" id="KW-0472">Membrane</keyword>
<keyword evidence="2" id="KW-0812">Transmembrane</keyword>
<feature type="region of interest" description="Disordered" evidence="1">
    <location>
        <begin position="455"/>
        <end position="508"/>
    </location>
</feature>
<gene>
    <name evidence="4" type="ORF">H7C19_12420</name>
</gene>
<evidence type="ECO:0000256" key="1">
    <source>
        <dbReference type="SAM" id="MobiDB-lite"/>
    </source>
</evidence>
<dbReference type="InterPro" id="IPR001478">
    <property type="entry name" value="PDZ"/>
</dbReference>
<reference evidence="4 5" key="1">
    <citation type="submission" date="2020-08" db="EMBL/GenBank/DDBJ databases">
        <title>Cohnella phylogeny.</title>
        <authorList>
            <person name="Dunlap C."/>
        </authorList>
    </citation>
    <scope>NUCLEOTIDE SEQUENCE [LARGE SCALE GENOMIC DNA]</scope>
    <source>
        <strain evidence="4 5">DSM 28246</strain>
    </source>
</reference>
<dbReference type="InterPro" id="IPR041489">
    <property type="entry name" value="PDZ_6"/>
</dbReference>
<protein>
    <submittedName>
        <fullName evidence="4">PDZ domain-containing protein</fullName>
    </submittedName>
</protein>
<organism evidence="4 5">
    <name type="scientific">Cohnella nanjingensis</name>
    <dbReference type="NCBI Taxonomy" id="1387779"/>
    <lineage>
        <taxon>Bacteria</taxon>
        <taxon>Bacillati</taxon>
        <taxon>Bacillota</taxon>
        <taxon>Bacilli</taxon>
        <taxon>Bacillales</taxon>
        <taxon>Paenibacillaceae</taxon>
        <taxon>Cohnella</taxon>
    </lineage>
</organism>
<feature type="transmembrane region" description="Helical" evidence="2">
    <location>
        <begin position="111"/>
        <end position="130"/>
    </location>
</feature>
<keyword evidence="5" id="KW-1185">Reference proteome</keyword>
<feature type="transmembrane region" description="Helical" evidence="2">
    <location>
        <begin position="267"/>
        <end position="284"/>
    </location>
</feature>
<name>A0A7X0VF65_9BACL</name>
<feature type="compositionally biased region" description="Low complexity" evidence="1">
    <location>
        <begin position="473"/>
        <end position="493"/>
    </location>
</feature>
<feature type="transmembrane region" description="Helical" evidence="2">
    <location>
        <begin position="189"/>
        <end position="206"/>
    </location>
</feature>
<dbReference type="RefSeq" id="WP_185142967.1">
    <property type="nucleotide sequence ID" value="NZ_JACJVP010000021.1"/>
</dbReference>
<feature type="transmembrane region" description="Helical" evidence="2">
    <location>
        <begin position="14"/>
        <end position="37"/>
    </location>
</feature>
<feature type="transmembrane region" description="Helical" evidence="2">
    <location>
        <begin position="150"/>
        <end position="168"/>
    </location>
</feature>
<proteinExistence type="predicted"/>
<dbReference type="EMBL" id="JACJVP010000021">
    <property type="protein sequence ID" value="MBB6671486.1"/>
    <property type="molecule type" value="Genomic_DNA"/>
</dbReference>
<dbReference type="Pfam" id="PF17820">
    <property type="entry name" value="PDZ_6"/>
    <property type="match status" value="1"/>
</dbReference>
<feature type="transmembrane region" description="Helical" evidence="2">
    <location>
        <begin position="86"/>
        <end position="104"/>
    </location>
</feature>
<sequence length="508" mass="53242">MTVDMELGLDWLRAAGQALAGLFTLPYFYIALLIVWWHSRQQVVLQRQLFHVRLRGSLTMALGKTAAGLAVGAAMSLLGLAAGANLTPDTLICVWAATLVLAIFRLRYICLAYAAGALGIVQAVLSWTSLDTTSNETLGQAVRVVGGIDVPALLFLAGLLHIAEGILVRMQGARYATPLFLEGKRGKPVGAYSISGVWPVPLLWLIPAANGAGLSLPWTPLFGLDGAGGAAAAAGWTLAAFPVLIGFSDRTETRWPEDKARDTARGLVAYGAIVAALAAGAAFWPPLTVAAAIAAFACHEGLLLRGRFRERGRQPVYVQNGRGVTLLAVLPGTPAAEMQLQAGEIVTKVNGMPVRNKEQLHAALQLQSAFCKLEVLNREGHVKFAQRARYAGEHYQLGLILAPDEDAEYVAAPRSASLWQGLQRAGARLRGARGAGLTGARDEIAAAAEEAEAAGTLAAREEDRAVATGGDGTAASETAAAGESLALPAPAAAKPVDPGLPPRRSRRG</sequence>
<dbReference type="SUPFAM" id="SSF50156">
    <property type="entry name" value="PDZ domain-like"/>
    <property type="match status" value="1"/>
</dbReference>
<dbReference type="SMART" id="SM00228">
    <property type="entry name" value="PDZ"/>
    <property type="match status" value="1"/>
</dbReference>
<dbReference type="AlphaFoldDB" id="A0A7X0VF65"/>
<feature type="transmembrane region" description="Helical" evidence="2">
    <location>
        <begin position="226"/>
        <end position="247"/>
    </location>
</feature>
<dbReference type="Proteomes" id="UP000547209">
    <property type="component" value="Unassembled WGS sequence"/>
</dbReference>
<keyword evidence="2" id="KW-1133">Transmembrane helix</keyword>
<feature type="domain" description="PDZ" evidence="3">
    <location>
        <begin position="301"/>
        <end position="369"/>
    </location>
</feature>
<evidence type="ECO:0000256" key="2">
    <source>
        <dbReference type="SAM" id="Phobius"/>
    </source>
</evidence>
<dbReference type="Gene3D" id="2.30.42.10">
    <property type="match status" value="1"/>
</dbReference>
<dbReference type="InterPro" id="IPR036034">
    <property type="entry name" value="PDZ_sf"/>
</dbReference>
<evidence type="ECO:0000313" key="5">
    <source>
        <dbReference type="Proteomes" id="UP000547209"/>
    </source>
</evidence>
<feature type="transmembrane region" description="Helical" evidence="2">
    <location>
        <begin position="58"/>
        <end position="80"/>
    </location>
</feature>
<dbReference type="PROSITE" id="PS50106">
    <property type="entry name" value="PDZ"/>
    <property type="match status" value="1"/>
</dbReference>
<accession>A0A7X0VF65</accession>
<evidence type="ECO:0000313" key="4">
    <source>
        <dbReference type="EMBL" id="MBB6671486.1"/>
    </source>
</evidence>